<gene>
    <name evidence="9" type="ORF">N482_16385</name>
</gene>
<sequence>MLEVLEAGARQVLTAFNNLIAIAAFFVLLAYLLKGKEVYKQAKSALTGSAFNFSLMSVNLLLLTPVMSVILTYLYGYQLSIVDRSLWYELPQPVAIFIAVFLGDFIGYWRHRFEHSRFLWPLHRVHHTDEHMTWLTLQRFHPLNFLTTFIIDTSFLIIMGVPPFAIVANNMIRNYYGYFIHADIPWTYGKWSVLFVSPTMHRWHHATDREAYQTNFATVFSVFDRAFGTYRVPGPCHTSLGVRDGYSKTFIGELLHPFNLRVYCRKRPAKE</sequence>
<evidence type="ECO:0000313" key="9">
    <source>
        <dbReference type="EMBL" id="KZN44407.1"/>
    </source>
</evidence>
<feature type="transmembrane region" description="Helical" evidence="7">
    <location>
        <begin position="53"/>
        <end position="75"/>
    </location>
</feature>
<dbReference type="GO" id="GO:0016020">
    <property type="term" value="C:membrane"/>
    <property type="evidence" value="ECO:0007669"/>
    <property type="project" value="GOC"/>
</dbReference>
<feature type="domain" description="Kinesin motor" evidence="8">
    <location>
        <begin position="259"/>
        <end position="271"/>
    </location>
</feature>
<evidence type="ECO:0000313" key="10">
    <source>
        <dbReference type="Proteomes" id="UP000076587"/>
    </source>
</evidence>
<dbReference type="InterPro" id="IPR006694">
    <property type="entry name" value="Fatty_acid_hydroxylase"/>
</dbReference>
<dbReference type="PATRIC" id="fig|1365253.3.peg.4015"/>
<feature type="transmembrane region" description="Helical" evidence="7">
    <location>
        <begin position="12"/>
        <end position="33"/>
    </location>
</feature>
<accession>A0A166ZKE9</accession>
<dbReference type="EMBL" id="AUXT01000190">
    <property type="protein sequence ID" value="KZN44407.1"/>
    <property type="molecule type" value="Genomic_DNA"/>
</dbReference>
<keyword evidence="3 7" id="KW-1133">Transmembrane helix</keyword>
<evidence type="ECO:0000256" key="3">
    <source>
        <dbReference type="ARBA" id="ARBA00022989"/>
    </source>
</evidence>
<dbReference type="InterPro" id="IPR001752">
    <property type="entry name" value="Kinesin_motor_dom"/>
</dbReference>
<keyword evidence="6 7" id="KW-0472">Membrane</keyword>
<dbReference type="PANTHER" id="PTHR21624:SF1">
    <property type="entry name" value="ALKYLGLYCEROL MONOOXYGENASE"/>
    <property type="match status" value="1"/>
</dbReference>
<keyword evidence="2 7" id="KW-0812">Transmembrane</keyword>
<reference evidence="9 10" key="1">
    <citation type="submission" date="2013-07" db="EMBL/GenBank/DDBJ databases">
        <title>Comparative Genomic and Metabolomic Analysis of Twelve Strains of Pseudoalteromonas luteoviolacea.</title>
        <authorList>
            <person name="Vynne N.G."/>
            <person name="Mansson M."/>
            <person name="Gram L."/>
        </authorList>
    </citation>
    <scope>NUCLEOTIDE SEQUENCE [LARGE SCALE GENOMIC DNA]</scope>
    <source>
        <strain evidence="9 10">NCIMB 1942</strain>
    </source>
</reference>
<dbReference type="GO" id="GO:0007018">
    <property type="term" value="P:microtubule-based movement"/>
    <property type="evidence" value="ECO:0007669"/>
    <property type="project" value="InterPro"/>
</dbReference>
<protein>
    <recommendedName>
        <fullName evidence="8">Kinesin motor domain-containing protein</fullName>
    </recommendedName>
</protein>
<evidence type="ECO:0000256" key="1">
    <source>
        <dbReference type="ARBA" id="ARBA00004127"/>
    </source>
</evidence>
<evidence type="ECO:0000256" key="6">
    <source>
        <dbReference type="ARBA" id="ARBA00023136"/>
    </source>
</evidence>
<dbReference type="AlphaFoldDB" id="A0A166ZKE9"/>
<name>A0A166ZKE9_9GAMM</name>
<dbReference type="PANTHER" id="PTHR21624">
    <property type="entry name" value="STEROL DESATURASE-RELATED PROTEIN"/>
    <property type="match status" value="1"/>
</dbReference>
<feature type="transmembrane region" description="Helical" evidence="7">
    <location>
        <begin position="90"/>
        <end position="109"/>
    </location>
</feature>
<dbReference type="GO" id="GO:0003777">
    <property type="term" value="F:microtubule motor activity"/>
    <property type="evidence" value="ECO:0007669"/>
    <property type="project" value="InterPro"/>
</dbReference>
<dbReference type="OrthoDB" id="9770329at2"/>
<dbReference type="GO" id="GO:0006643">
    <property type="term" value="P:membrane lipid metabolic process"/>
    <property type="evidence" value="ECO:0007669"/>
    <property type="project" value="TreeGrafter"/>
</dbReference>
<dbReference type="RefSeq" id="WP_063378413.1">
    <property type="nucleotide sequence ID" value="NZ_AUXT01000190.1"/>
</dbReference>
<comment type="subcellular location">
    <subcellularLocation>
        <location evidence="1">Endomembrane system</location>
        <topology evidence="1">Multi-pass membrane protein</topology>
    </subcellularLocation>
</comment>
<evidence type="ECO:0000259" key="8">
    <source>
        <dbReference type="PROSITE" id="PS50067"/>
    </source>
</evidence>
<dbReference type="GO" id="GO:0005524">
    <property type="term" value="F:ATP binding"/>
    <property type="evidence" value="ECO:0007669"/>
    <property type="project" value="InterPro"/>
</dbReference>
<comment type="caution">
    <text evidence="9">The sequence shown here is derived from an EMBL/GenBank/DDBJ whole genome shotgun (WGS) entry which is preliminary data.</text>
</comment>
<organism evidence="9 10">
    <name type="scientific">Pseudoalteromonas luteoviolacea NCIMB 1942</name>
    <dbReference type="NCBI Taxonomy" id="1365253"/>
    <lineage>
        <taxon>Bacteria</taxon>
        <taxon>Pseudomonadati</taxon>
        <taxon>Pseudomonadota</taxon>
        <taxon>Gammaproteobacteria</taxon>
        <taxon>Alteromonadales</taxon>
        <taxon>Pseudoalteromonadaceae</taxon>
        <taxon>Pseudoalteromonas</taxon>
    </lineage>
</organism>
<dbReference type="Pfam" id="PF04116">
    <property type="entry name" value="FA_hydroxylase"/>
    <property type="match status" value="1"/>
</dbReference>
<evidence type="ECO:0000256" key="2">
    <source>
        <dbReference type="ARBA" id="ARBA00022692"/>
    </source>
</evidence>
<dbReference type="GO" id="GO:0008017">
    <property type="term" value="F:microtubule binding"/>
    <property type="evidence" value="ECO:0007669"/>
    <property type="project" value="InterPro"/>
</dbReference>
<evidence type="ECO:0000256" key="4">
    <source>
        <dbReference type="ARBA" id="ARBA00023002"/>
    </source>
</evidence>
<dbReference type="Proteomes" id="UP000076587">
    <property type="component" value="Unassembled WGS sequence"/>
</dbReference>
<proteinExistence type="predicted"/>
<dbReference type="GO" id="GO:0008610">
    <property type="term" value="P:lipid biosynthetic process"/>
    <property type="evidence" value="ECO:0007669"/>
    <property type="project" value="InterPro"/>
</dbReference>
<dbReference type="GO" id="GO:0050479">
    <property type="term" value="F:glyceryl-ether monooxygenase activity"/>
    <property type="evidence" value="ECO:0007669"/>
    <property type="project" value="TreeGrafter"/>
</dbReference>
<dbReference type="PROSITE" id="PS50067">
    <property type="entry name" value="KINESIN_MOTOR_2"/>
    <property type="match status" value="1"/>
</dbReference>
<dbReference type="GO" id="GO:0012505">
    <property type="term" value="C:endomembrane system"/>
    <property type="evidence" value="ECO:0007669"/>
    <property type="project" value="UniProtKB-SubCell"/>
</dbReference>
<keyword evidence="4" id="KW-0560">Oxidoreductase</keyword>
<dbReference type="GO" id="GO:0005506">
    <property type="term" value="F:iron ion binding"/>
    <property type="evidence" value="ECO:0007669"/>
    <property type="project" value="InterPro"/>
</dbReference>
<evidence type="ECO:0000256" key="5">
    <source>
        <dbReference type="ARBA" id="ARBA00023098"/>
    </source>
</evidence>
<evidence type="ECO:0000256" key="7">
    <source>
        <dbReference type="SAM" id="Phobius"/>
    </source>
</evidence>
<keyword evidence="5" id="KW-0443">Lipid metabolism</keyword>
<feature type="transmembrane region" description="Helical" evidence="7">
    <location>
        <begin position="143"/>
        <end position="165"/>
    </location>
</feature>
<dbReference type="InterPro" id="IPR051689">
    <property type="entry name" value="Sterol_desaturase/TMEM195"/>
</dbReference>